<sequence length="2593" mass="281650">MIDPQQGRDLVRRYVALPRDKRGVLLERLRAQGIDFSILPITADWRGTAADAQALPLSAAQQRMWFLWKLDPLGSAYHLAGMLRLRGRLDLVALQASFDALVARHESLRTTFHESDGVAVQRIHAVLPVTIPVVDVTEGSLTAHVDAEAQAPFDLEHGPLMRVRLLRLADDDHVLLVTMHHIVSDGWSMGVVIDEFAALYTAHTQGRPLALPLPDAQYADYAAWQRNWLEAGERERQLAYWHATLGPDPVVLELPADRARPAVPSHRGGFVSFSLGRDDVRQLGELARLADTTTFTVLLAAFQILLYRYTGQQDIRVGVPVANRNRAETARTVGFFVNTQVLRGLVDGSRSVLRLLGEARESVQQAQAHQELPFEQLVEALQPERSLSHNPLFQVMLNHQRRDLRALRQLPGLTLERVARTASAAKVDLALDTQEDEDGIEGVFGYASDLFEHATVERLQGHYVAVLRQMMATPDGLVADIVLEHADARDEDPRFREAMPVHMAIARQAVVQPDGIAVRCGVDTLSYRELDGQAERLARTLVSRLTGGKTRPGVAPATRAARDELEDGVAIDRALATRAARGGPEDGVVIGRALATRGTGDDPVAGRASTTPETRGEPVVGVVIDRTPAMIIRLLAVLKAGAAYVPIDPELPAARIAEMTDGARVQLLLSSQRLRGRVQTALPVLEMESVGDSDAALPTVLPGQLAYLIYTSGSTGAPKAVAVEHGPLAMHCHATAEQYGMAPGERELHFLAFSFDGAHERWLAPLVAGAEVVLRDDELWDAERTLDAFTRYRITNAGFPPAYLMRLVEAARGNAPALRLLSFGGEAISRESFAHVRDTFRAKTLINGYGPTEAVVTPLAWVTDAQAHCRQAYAPIGRPVGSRHAYVLDADLNPVPYGAIGELYIGGFGLARGYAHRPALTAERFLPDPFAAGARMYRTGDLVRQAPDGNVEYVSRRDHQVKIRGYRIEPGEIEARLRACAGVAEAAVLAVETATGAQLVAYVSGAADPLVLRRLLEDTLPAYMVPAQIVALDRLPVTSNGKLDRRALPAPVFEATEHVAAATDIEAALVRIWQDVLGVERVGVTDNFFELGGDSILSIQAVSRARQAGLRFTPKDLFLHQTVRALAQVVTSAQSAGEAMPTGEVPLLPVQREFFEAPIPSRHHWNQAVLLRPTQALDVARLQIAVDRLVAHHDALRLRFAERDGDWTQHYADTAITTVTHDAITEDTLTDACTRAQQGLNLEHGPLLRVALFTLPDGSQRLLIAIHHLVVDGVSWRILLEDLQQAYRDDAALPARTSSYQAWARKLQQHAASLAHELPFWRTQQGPTLNARKDVPARNATVATVSLPAATTRALLTDAHAAYRTQINDLLLAAIARAVGQWQGFETVAVLLEGHGREALFDDIDLSRTIGWFTSTFPVALPIDADLGTHIKRVKETLRAVPQHGIGFGLLRDGLRDMTPPSITFNYLGQFEQGSQPNALFSRAAESAGETRGADARLGNAIVINGMVRDGALVFDLAFAEPGHSALAPLLQRALEAVVAHCVAMPAGALTPSDVPLSGLDQVQLDRLPGAEIADIYPLAPMQQGMLFHALYAPDTAMYINQMSVDLAGLDAERMRRAWNDTIAAHDILRTAFVHIDGEPLQVVRRDVPSPVRIDATGDADELALQDRTRPFSLDTAPLMRVRLVAQGASRHRMIWTSHHLLLDGWSTARLIGEVLQRYHCQPVETVATRYRDHIAWLQAQDASASEAFWQQRLPALETPTLLAQALPALAEPMTGHAVQRVRIDAQPLQRAAQQQRVTLNTLLQAAWIVVLQRYTGQRAVAFGATVAGRPATLPGADAMLGLFINTLPVIQAPSPDQRIDAWLQALQQENLSLREHEHVPLYEIQRWANQGGQPLFDSILVFENYPIDAALREREQHGLHIGEIRHAATTNYPLTLVVAGNQTLDIAFSYATGLFSADRIAQLQQHFVAVLGQLAAAPDAHVGTLGIGTAGTSIDGGDPGTPTLLLDAWARHVEADPQAIAVRYEAEAMTRAEIDAQANGIAHALHAKGIGTEDVVALCLERSPAFVAGWLGILKAGAVCLPLDASQPEGRLRQLADAANARATIGTLSDVGTLDPARVPPCARAPDVRMHPDQGAYVIFTSGSTGTPKGVLVSHRALGQYLDGVLTRLALPAHASMAMISTTAADLGHTVLFGALYSGRTLHLMSRERGFSPDRFAEYMAAHRVGVLKIVPSHLRALLQAATPADALPHTALIVGGEPTPVDLVAQIRALRPDMALFNHYGPTEATVGVLTHASHADEQGGLPLGRPLPGMTAHVLDSDLNPLPAGIAGDLYLRGAQLARGYLAQPGMTAERFVPDPFADGQRMYRTGDRVHVDGEGRLHYLGRADEQVKVRGYRIEPGEVAERLRAQPGVRDAVVLVRGERLVAWCVLDGTDIHTLKALARAQLPDYMVPAQIVAIDRVPVTANGKLDRRALPDPVFDAESYVAPRTDTEAMLATLWQELLDVPRVGVHDNFFALGGHSLLITRLAGRLGVALDLTLPLKVYFDAANLAEMAAHIEAERAARGGGSADAAGNAEAWQDMEDWMDDLETQA</sequence>
<dbReference type="FunFam" id="3.30.559.10:FF:000012">
    <property type="entry name" value="Non-ribosomal peptide synthetase"/>
    <property type="match status" value="1"/>
</dbReference>
<dbReference type="PANTHER" id="PTHR45398:SF1">
    <property type="entry name" value="ENZYME, PUTATIVE (JCVI)-RELATED"/>
    <property type="match status" value="1"/>
</dbReference>
<dbReference type="FunFam" id="2.30.38.10:FF:000001">
    <property type="entry name" value="Non-ribosomal peptide synthetase PvdI"/>
    <property type="match status" value="1"/>
</dbReference>
<dbReference type="Proteomes" id="UP000322822">
    <property type="component" value="Chromosome 2"/>
</dbReference>
<dbReference type="InterPro" id="IPR001242">
    <property type="entry name" value="Condensation_dom"/>
</dbReference>
<organism evidence="6 7">
    <name type="scientific">Cupriavidus pauculus</name>
    <dbReference type="NCBI Taxonomy" id="82633"/>
    <lineage>
        <taxon>Bacteria</taxon>
        <taxon>Pseudomonadati</taxon>
        <taxon>Pseudomonadota</taxon>
        <taxon>Betaproteobacteria</taxon>
        <taxon>Burkholderiales</taxon>
        <taxon>Burkholderiaceae</taxon>
        <taxon>Cupriavidus</taxon>
    </lineage>
</organism>
<dbReference type="InterPro" id="IPR000873">
    <property type="entry name" value="AMP-dep_synth/lig_dom"/>
</dbReference>
<dbReference type="Gene3D" id="3.40.50.980">
    <property type="match status" value="3"/>
</dbReference>
<keyword evidence="4" id="KW-0597">Phosphoprotein</keyword>
<dbReference type="InterPro" id="IPR020845">
    <property type="entry name" value="AMP-binding_CS"/>
</dbReference>
<dbReference type="GO" id="GO:0003824">
    <property type="term" value="F:catalytic activity"/>
    <property type="evidence" value="ECO:0007669"/>
    <property type="project" value="InterPro"/>
</dbReference>
<comment type="cofactor">
    <cofactor evidence="1">
        <name>pantetheine 4'-phosphate</name>
        <dbReference type="ChEBI" id="CHEBI:47942"/>
    </cofactor>
</comment>
<accession>A0A5P2HDD0</accession>
<dbReference type="PROSITE" id="PS00455">
    <property type="entry name" value="AMP_BINDING"/>
    <property type="match status" value="2"/>
</dbReference>
<dbReference type="Gene3D" id="2.30.38.10">
    <property type="entry name" value="Luciferase, Domain 3"/>
    <property type="match status" value="1"/>
</dbReference>
<dbReference type="SUPFAM" id="SSF56801">
    <property type="entry name" value="Acetyl-CoA synthetase-like"/>
    <property type="match status" value="3"/>
</dbReference>
<dbReference type="Gene3D" id="3.30.300.30">
    <property type="match status" value="2"/>
</dbReference>
<reference evidence="6 7" key="1">
    <citation type="submission" date="2019-09" db="EMBL/GenBank/DDBJ databases">
        <title>FDA dAtabase for Regulatory Grade micrObial Sequences (FDA-ARGOS): Supporting development and validation of Infectious Disease Dx tests.</title>
        <authorList>
            <person name="Sciortino C."/>
            <person name="Tallon L."/>
            <person name="Sadzewicz L."/>
            <person name="Vavikolanu K."/>
            <person name="Mehta A."/>
            <person name="Aluvathingal J."/>
            <person name="Nadendla S."/>
            <person name="Nandy P."/>
            <person name="Geyer C."/>
            <person name="Yan Y."/>
            <person name="Sichtig H."/>
        </authorList>
    </citation>
    <scope>NUCLEOTIDE SEQUENCE [LARGE SCALE GENOMIC DNA]</scope>
    <source>
        <strain evidence="6 7">FDAARGOS_664</strain>
    </source>
</reference>
<dbReference type="FunFam" id="1.10.1200.10:FF:000005">
    <property type="entry name" value="Nonribosomal peptide synthetase 1"/>
    <property type="match status" value="2"/>
</dbReference>
<dbReference type="NCBIfam" id="TIGR01720">
    <property type="entry name" value="NRPS-para261"/>
    <property type="match status" value="1"/>
</dbReference>
<dbReference type="Pfam" id="PF00501">
    <property type="entry name" value="AMP-binding"/>
    <property type="match status" value="2"/>
</dbReference>
<dbReference type="FunFam" id="3.30.300.30:FF:000010">
    <property type="entry name" value="Enterobactin synthetase component F"/>
    <property type="match status" value="1"/>
</dbReference>
<dbReference type="InterPro" id="IPR010071">
    <property type="entry name" value="AA_adenyl_dom"/>
</dbReference>
<evidence type="ECO:0000313" key="6">
    <source>
        <dbReference type="EMBL" id="QET05159.1"/>
    </source>
</evidence>
<feature type="domain" description="Carrier" evidence="5">
    <location>
        <begin position="1060"/>
        <end position="1134"/>
    </location>
</feature>
<evidence type="ECO:0000256" key="3">
    <source>
        <dbReference type="ARBA" id="ARBA00022450"/>
    </source>
</evidence>
<dbReference type="SUPFAM" id="SSF52777">
    <property type="entry name" value="CoA-dependent acyltransferases"/>
    <property type="match status" value="6"/>
</dbReference>
<dbReference type="EMBL" id="CP044067">
    <property type="protein sequence ID" value="QET05159.1"/>
    <property type="molecule type" value="Genomic_DNA"/>
</dbReference>
<dbReference type="InterPro" id="IPR020806">
    <property type="entry name" value="PKS_PP-bd"/>
</dbReference>
<dbReference type="GO" id="GO:0031177">
    <property type="term" value="F:phosphopantetheine binding"/>
    <property type="evidence" value="ECO:0007669"/>
    <property type="project" value="InterPro"/>
</dbReference>
<dbReference type="CDD" id="cd05930">
    <property type="entry name" value="A_NRPS"/>
    <property type="match status" value="1"/>
</dbReference>
<dbReference type="InterPro" id="IPR025110">
    <property type="entry name" value="AMP-bd_C"/>
</dbReference>
<dbReference type="Pfam" id="PF13193">
    <property type="entry name" value="AMP-binding_C"/>
    <property type="match status" value="2"/>
</dbReference>
<dbReference type="CDD" id="cd19531">
    <property type="entry name" value="LCL_NRPS-like"/>
    <property type="match status" value="1"/>
</dbReference>
<dbReference type="Gene3D" id="3.30.559.10">
    <property type="entry name" value="Chloramphenicol acetyltransferase-like domain"/>
    <property type="match status" value="3"/>
</dbReference>
<dbReference type="InterPro" id="IPR036736">
    <property type="entry name" value="ACP-like_sf"/>
</dbReference>
<evidence type="ECO:0000256" key="1">
    <source>
        <dbReference type="ARBA" id="ARBA00001957"/>
    </source>
</evidence>
<protein>
    <submittedName>
        <fullName evidence="6">Amino acid adenylation domain-containing protein</fullName>
    </submittedName>
</protein>
<dbReference type="SMART" id="SM00823">
    <property type="entry name" value="PKS_PP"/>
    <property type="match status" value="2"/>
</dbReference>
<evidence type="ECO:0000313" key="7">
    <source>
        <dbReference type="Proteomes" id="UP000322822"/>
    </source>
</evidence>
<dbReference type="InterPro" id="IPR006162">
    <property type="entry name" value="Ppantetheine_attach_site"/>
</dbReference>
<dbReference type="Pfam" id="PF00550">
    <property type="entry name" value="PP-binding"/>
    <property type="match status" value="2"/>
</dbReference>
<dbReference type="CDD" id="cd19543">
    <property type="entry name" value="DCL_NRPS"/>
    <property type="match status" value="1"/>
</dbReference>
<dbReference type="SUPFAM" id="SSF47336">
    <property type="entry name" value="ACP-like"/>
    <property type="match status" value="2"/>
</dbReference>
<name>A0A5P2HDD0_9BURK</name>
<evidence type="ECO:0000259" key="5">
    <source>
        <dbReference type="PROSITE" id="PS50075"/>
    </source>
</evidence>
<dbReference type="Pfam" id="PF00668">
    <property type="entry name" value="Condensation"/>
    <property type="match status" value="3"/>
</dbReference>
<dbReference type="OrthoDB" id="9154499at2"/>
<dbReference type="Gene3D" id="3.30.559.30">
    <property type="entry name" value="Nonribosomal peptide synthetase, condensation domain"/>
    <property type="match status" value="3"/>
</dbReference>
<feature type="domain" description="Carrier" evidence="5">
    <location>
        <begin position="2487"/>
        <end position="2562"/>
    </location>
</feature>
<dbReference type="Gene3D" id="3.40.50.12780">
    <property type="entry name" value="N-terminal domain of ligase-like"/>
    <property type="match status" value="1"/>
</dbReference>
<dbReference type="RefSeq" id="WP_150375218.1">
    <property type="nucleotide sequence ID" value="NZ_CP044067.1"/>
</dbReference>
<evidence type="ECO:0000256" key="2">
    <source>
        <dbReference type="ARBA" id="ARBA00006432"/>
    </source>
</evidence>
<dbReference type="Gene3D" id="1.10.1200.10">
    <property type="entry name" value="ACP-like"/>
    <property type="match status" value="2"/>
</dbReference>
<dbReference type="GO" id="GO:0044550">
    <property type="term" value="P:secondary metabolite biosynthetic process"/>
    <property type="evidence" value="ECO:0007669"/>
    <property type="project" value="UniProtKB-ARBA"/>
</dbReference>
<keyword evidence="3" id="KW-0596">Phosphopantetheine</keyword>
<dbReference type="CDD" id="cd19534">
    <property type="entry name" value="E_NRPS"/>
    <property type="match status" value="1"/>
</dbReference>
<dbReference type="InterPro" id="IPR042099">
    <property type="entry name" value="ANL_N_sf"/>
</dbReference>
<dbReference type="PANTHER" id="PTHR45398">
    <property type="match status" value="1"/>
</dbReference>
<comment type="similarity">
    <text evidence="2">Belongs to the ATP-dependent AMP-binding enzyme family.</text>
</comment>
<evidence type="ECO:0000256" key="4">
    <source>
        <dbReference type="ARBA" id="ARBA00022553"/>
    </source>
</evidence>
<dbReference type="NCBIfam" id="TIGR01733">
    <property type="entry name" value="AA-adenyl-dom"/>
    <property type="match status" value="2"/>
</dbReference>
<dbReference type="InterPro" id="IPR023213">
    <property type="entry name" value="CAT-like_dom_sf"/>
</dbReference>
<dbReference type="PROSITE" id="PS00012">
    <property type="entry name" value="PHOSPHOPANTETHEINE"/>
    <property type="match status" value="2"/>
</dbReference>
<gene>
    <name evidence="6" type="ORF">FOB72_24290</name>
</gene>
<dbReference type="InterPro" id="IPR009081">
    <property type="entry name" value="PP-bd_ACP"/>
</dbReference>
<dbReference type="InterPro" id="IPR010060">
    <property type="entry name" value="NRPS_synth"/>
</dbReference>
<dbReference type="PROSITE" id="PS50075">
    <property type="entry name" value="CARRIER"/>
    <property type="match status" value="2"/>
</dbReference>
<proteinExistence type="inferred from homology"/>
<dbReference type="InterPro" id="IPR045851">
    <property type="entry name" value="AMP-bd_C_sf"/>
</dbReference>